<gene>
    <name evidence="2" type="ORF">NKR23_g2765</name>
</gene>
<dbReference type="EMBL" id="JANBVO010000005">
    <property type="protein sequence ID" value="KAJ9152068.1"/>
    <property type="molecule type" value="Genomic_DNA"/>
</dbReference>
<dbReference type="SUPFAM" id="SSF82199">
    <property type="entry name" value="SET domain"/>
    <property type="match status" value="1"/>
</dbReference>
<dbReference type="InterPro" id="IPR046341">
    <property type="entry name" value="SET_dom_sf"/>
</dbReference>
<organism evidence="2 3">
    <name type="scientific">Pleurostoma richardsiae</name>
    <dbReference type="NCBI Taxonomy" id="41990"/>
    <lineage>
        <taxon>Eukaryota</taxon>
        <taxon>Fungi</taxon>
        <taxon>Dikarya</taxon>
        <taxon>Ascomycota</taxon>
        <taxon>Pezizomycotina</taxon>
        <taxon>Sordariomycetes</taxon>
        <taxon>Sordariomycetidae</taxon>
        <taxon>Calosphaeriales</taxon>
        <taxon>Pleurostomataceae</taxon>
        <taxon>Pleurostoma</taxon>
    </lineage>
</organism>
<dbReference type="Gene3D" id="2.170.270.10">
    <property type="entry name" value="SET domain"/>
    <property type="match status" value="1"/>
</dbReference>
<dbReference type="PROSITE" id="PS50280">
    <property type="entry name" value="SET"/>
    <property type="match status" value="1"/>
</dbReference>
<protein>
    <recommendedName>
        <fullName evidence="1">SET domain-containing protein</fullName>
    </recommendedName>
</protein>
<evidence type="ECO:0000313" key="2">
    <source>
        <dbReference type="EMBL" id="KAJ9152068.1"/>
    </source>
</evidence>
<keyword evidence="3" id="KW-1185">Reference proteome</keyword>
<comment type="caution">
    <text evidence="2">The sequence shown here is derived from an EMBL/GenBank/DDBJ whole genome shotgun (WGS) entry which is preliminary data.</text>
</comment>
<dbReference type="PANTHER" id="PTHR47332">
    <property type="entry name" value="SET DOMAIN-CONTAINING PROTEIN 5"/>
    <property type="match status" value="1"/>
</dbReference>
<dbReference type="InterPro" id="IPR001214">
    <property type="entry name" value="SET_dom"/>
</dbReference>
<feature type="domain" description="SET" evidence="1">
    <location>
        <begin position="180"/>
        <end position="315"/>
    </location>
</feature>
<dbReference type="PANTHER" id="PTHR47332:SF4">
    <property type="entry name" value="SET DOMAIN-CONTAINING PROTEIN 5"/>
    <property type="match status" value="1"/>
</dbReference>
<name>A0AA38S181_9PEZI</name>
<reference evidence="2" key="1">
    <citation type="submission" date="2022-07" db="EMBL/GenBank/DDBJ databases">
        <title>Fungi with potential for degradation of polypropylene.</title>
        <authorList>
            <person name="Gostincar C."/>
        </authorList>
    </citation>
    <scope>NUCLEOTIDE SEQUENCE</scope>
    <source>
        <strain evidence="2">EXF-13308</strain>
    </source>
</reference>
<accession>A0AA38S181</accession>
<dbReference type="InterPro" id="IPR053185">
    <property type="entry name" value="SET_domain_protein"/>
</dbReference>
<dbReference type="AlphaFoldDB" id="A0AA38S181"/>
<evidence type="ECO:0000313" key="3">
    <source>
        <dbReference type="Proteomes" id="UP001174694"/>
    </source>
</evidence>
<dbReference type="SMART" id="SM00317">
    <property type="entry name" value="SET"/>
    <property type="match status" value="1"/>
</dbReference>
<dbReference type="Pfam" id="PF00856">
    <property type="entry name" value="SET"/>
    <property type="match status" value="1"/>
</dbReference>
<dbReference type="Proteomes" id="UP001174694">
    <property type="component" value="Unassembled WGS sequence"/>
</dbReference>
<sequence length="352" mass="38340">MSLLKVYLAKKAAATGAKITKLEDVISEPQPEAQPKQCPPVEPKPIERELEKNLSLLLARTGLPIVAPGLDGDSDSNAIAMSSAGKARDASTAKTDVLVAVSHAVSKSDEDACPGVPLAGFVNGIKVFRVVSKTEKALAAVETRTAIGTRFLTEPVVDCSRPALAMFDSDLPCTRRFRNEYFHVKESLIAGFGAFASKDLRYGQHILVEAPLVITTQLELYRDVADLNSAAMEAYFSLHPYSRTPRADKISAIFDANSFWIDPQHNGVFGVAANFNHACKSKRNIQYVYDSERKVIVLTVIENVPAGTELLLSYGGDPAALYERYGFVCGCGGCSREKVLMDIAARMNCRYW</sequence>
<proteinExistence type="predicted"/>
<evidence type="ECO:0000259" key="1">
    <source>
        <dbReference type="PROSITE" id="PS50280"/>
    </source>
</evidence>